<proteinExistence type="inferred from homology"/>
<feature type="transmembrane region" description="Helical" evidence="3">
    <location>
        <begin position="6"/>
        <end position="25"/>
    </location>
</feature>
<evidence type="ECO:0000256" key="1">
    <source>
        <dbReference type="ARBA" id="ARBA00006484"/>
    </source>
</evidence>
<accession>S9VI76</accession>
<dbReference type="PANTHER" id="PTHR24320:SF152">
    <property type="entry name" value="SHORT-CHAIN DEHYDROGENASE_REDUCTASE FAMILY PROTEIN"/>
    <property type="match status" value="1"/>
</dbReference>
<evidence type="ECO:0000313" key="4">
    <source>
        <dbReference type="EMBL" id="CAD2216825.1"/>
    </source>
</evidence>
<name>S9VI76_9TRYP</name>
<evidence type="ECO:0000256" key="2">
    <source>
        <dbReference type="ARBA" id="ARBA00023002"/>
    </source>
</evidence>
<keyword evidence="5" id="KW-1185">Reference proteome</keyword>
<gene>
    <name evidence="4" type="ORF">ADEAN_000430300</name>
</gene>
<dbReference type="AlphaFoldDB" id="S9VI76"/>
<keyword evidence="2" id="KW-0560">Oxidoreductase</keyword>
<sequence length="445" mass="49219">MIHTYASEFIAFLVAVVLCFTYFYVKPLYLGSDLSFTDNVIMICTSLAACRFMAQGEKCKWPAGVDFSGRVALVTGSSSGVGYGVAEELALHGWTVILAGPDSKRLLTAKEKILRKVARKYRKVDKKDQPQVIVLGTVDLSSEQSVRDYAQCVNHVRHKYPLALLVNAAGTLSRHLDYGKDGFENIEKMVATNAVGPLLLSELLLPALEHCADLSGVSSRIVNVASSCHTFLGFPKKPYKELDYPLQMLYGTERSSPHYNTHRHSTVSAEKADSCTPFLLEDLPPLNFVGYYGLSKLCVVWNTRILAQKVSNLYFSPTAEIENADDESNEGKTTGRGTQQHLKVFVACCHPGIITTHLYRDLFPNWVLDYIIYYPSLLVGKTWREGAQAALKPAVETSTMIHGGYYLCSGEYGADSGVSCVSSYGSNMVLAMGYYQWVKELLSKD</sequence>
<keyword evidence="3" id="KW-0812">Transmembrane</keyword>
<dbReference type="Gene3D" id="3.40.50.720">
    <property type="entry name" value="NAD(P)-binding Rossmann-like Domain"/>
    <property type="match status" value="1"/>
</dbReference>
<dbReference type="InterPro" id="IPR002347">
    <property type="entry name" value="SDR_fam"/>
</dbReference>
<protein>
    <submittedName>
        <fullName evidence="4">Short chain dehydrogenase, putative</fullName>
    </submittedName>
</protein>
<evidence type="ECO:0000256" key="3">
    <source>
        <dbReference type="SAM" id="Phobius"/>
    </source>
</evidence>
<reference evidence="4 5" key="1">
    <citation type="submission" date="2020-08" db="EMBL/GenBank/DDBJ databases">
        <authorList>
            <person name="Newling K."/>
            <person name="Davey J."/>
            <person name="Forrester S."/>
        </authorList>
    </citation>
    <scope>NUCLEOTIDE SEQUENCE [LARGE SCALE GENOMIC DNA]</scope>
    <source>
        <strain evidence="5">Crithidia deanei Carvalho (ATCC PRA-265)</strain>
    </source>
</reference>
<dbReference type="Proteomes" id="UP000515908">
    <property type="component" value="Chromosome 07"/>
</dbReference>
<dbReference type="Pfam" id="PF00106">
    <property type="entry name" value="adh_short"/>
    <property type="match status" value="1"/>
</dbReference>
<dbReference type="OrthoDB" id="191139at2759"/>
<dbReference type="PANTHER" id="PTHR24320">
    <property type="entry name" value="RETINOL DEHYDROGENASE"/>
    <property type="match status" value="1"/>
</dbReference>
<evidence type="ECO:0000313" key="5">
    <source>
        <dbReference type="Proteomes" id="UP000515908"/>
    </source>
</evidence>
<dbReference type="VEuPathDB" id="TriTrypDB:ADEAN_000430300"/>
<dbReference type="EMBL" id="LR877151">
    <property type="protein sequence ID" value="CAD2216825.1"/>
    <property type="molecule type" value="Genomic_DNA"/>
</dbReference>
<keyword evidence="3" id="KW-1133">Transmembrane helix</keyword>
<organism evidence="4 5">
    <name type="scientific">Angomonas deanei</name>
    <dbReference type="NCBI Taxonomy" id="59799"/>
    <lineage>
        <taxon>Eukaryota</taxon>
        <taxon>Discoba</taxon>
        <taxon>Euglenozoa</taxon>
        <taxon>Kinetoplastea</taxon>
        <taxon>Metakinetoplastina</taxon>
        <taxon>Trypanosomatida</taxon>
        <taxon>Trypanosomatidae</taxon>
        <taxon>Strigomonadinae</taxon>
        <taxon>Angomonas</taxon>
    </lineage>
</organism>
<dbReference type="PRINTS" id="PR00081">
    <property type="entry name" value="GDHRDH"/>
</dbReference>
<comment type="similarity">
    <text evidence="1">Belongs to the short-chain dehydrogenases/reductases (SDR) family.</text>
</comment>
<keyword evidence="3" id="KW-0472">Membrane</keyword>
<dbReference type="SUPFAM" id="SSF51735">
    <property type="entry name" value="NAD(P)-binding Rossmann-fold domains"/>
    <property type="match status" value="1"/>
</dbReference>
<dbReference type="InterPro" id="IPR036291">
    <property type="entry name" value="NAD(P)-bd_dom_sf"/>
</dbReference>
<dbReference type="GO" id="GO:0016491">
    <property type="term" value="F:oxidoreductase activity"/>
    <property type="evidence" value="ECO:0007669"/>
    <property type="project" value="UniProtKB-KW"/>
</dbReference>